<name>A0ABW7SD30_9ACTN</name>
<dbReference type="RefSeq" id="WP_396676270.1">
    <property type="nucleotide sequence ID" value="NZ_JBIRPU010000001.1"/>
</dbReference>
<evidence type="ECO:0000313" key="1">
    <source>
        <dbReference type="EMBL" id="MFI0791598.1"/>
    </source>
</evidence>
<dbReference type="Proteomes" id="UP001611075">
    <property type="component" value="Unassembled WGS sequence"/>
</dbReference>
<sequence>MLAIVLALPGQLGLGDVMFVGAIAFNLGWLGWQTEMLGLLAGLARLLGCLHGTIASDRPTTRRARRIAAIHDQLARASWDAAATTGSVAVTLVHEGIVIDGTTATADSEAGVTRRRNVLELLRISACGRYDEFGVKPNRTRCRLPTRLADPGFAFDAVPSVEGHGHIEHDRLA</sequence>
<organism evidence="1 2">
    <name type="scientific">Micromonospora rubida</name>
    <dbReference type="NCBI Taxonomy" id="2697657"/>
    <lineage>
        <taxon>Bacteria</taxon>
        <taxon>Bacillati</taxon>
        <taxon>Actinomycetota</taxon>
        <taxon>Actinomycetes</taxon>
        <taxon>Micromonosporales</taxon>
        <taxon>Micromonosporaceae</taxon>
        <taxon>Micromonospora</taxon>
    </lineage>
</organism>
<proteinExistence type="predicted"/>
<protein>
    <submittedName>
        <fullName evidence="1">Uncharacterized protein</fullName>
    </submittedName>
</protein>
<accession>A0ABW7SD30</accession>
<gene>
    <name evidence="1" type="ORF">ACH4OY_02680</name>
</gene>
<keyword evidence="2" id="KW-1185">Reference proteome</keyword>
<evidence type="ECO:0000313" key="2">
    <source>
        <dbReference type="Proteomes" id="UP001611075"/>
    </source>
</evidence>
<dbReference type="EMBL" id="JBIRPU010000001">
    <property type="protein sequence ID" value="MFI0791598.1"/>
    <property type="molecule type" value="Genomic_DNA"/>
</dbReference>
<reference evidence="1 2" key="1">
    <citation type="submission" date="2024-10" db="EMBL/GenBank/DDBJ databases">
        <title>The Natural Products Discovery Center: Release of the First 8490 Sequenced Strains for Exploring Actinobacteria Biosynthetic Diversity.</title>
        <authorList>
            <person name="Kalkreuter E."/>
            <person name="Kautsar S.A."/>
            <person name="Yang D."/>
            <person name="Bader C.D."/>
            <person name="Teijaro C.N."/>
            <person name="Fluegel L."/>
            <person name="Davis C.M."/>
            <person name="Simpson J.R."/>
            <person name="Lauterbach L."/>
            <person name="Steele A.D."/>
            <person name="Gui C."/>
            <person name="Meng S."/>
            <person name="Li G."/>
            <person name="Viehrig K."/>
            <person name="Ye F."/>
            <person name="Su P."/>
            <person name="Kiefer A.F."/>
            <person name="Nichols A."/>
            <person name="Cepeda A.J."/>
            <person name="Yan W."/>
            <person name="Fan B."/>
            <person name="Jiang Y."/>
            <person name="Adhikari A."/>
            <person name="Zheng C.-J."/>
            <person name="Schuster L."/>
            <person name="Cowan T.M."/>
            <person name="Smanski M.J."/>
            <person name="Chevrette M.G."/>
            <person name="De Carvalho L.P.S."/>
            <person name="Shen B."/>
        </authorList>
    </citation>
    <scope>NUCLEOTIDE SEQUENCE [LARGE SCALE GENOMIC DNA]</scope>
    <source>
        <strain evidence="1 2">NPDC021253</strain>
    </source>
</reference>
<comment type="caution">
    <text evidence="1">The sequence shown here is derived from an EMBL/GenBank/DDBJ whole genome shotgun (WGS) entry which is preliminary data.</text>
</comment>